<dbReference type="SMART" id="SM00345">
    <property type="entry name" value="HTH_GNTR"/>
    <property type="match status" value="1"/>
</dbReference>
<keyword evidence="2 6" id="KW-0238">DNA-binding</keyword>
<dbReference type="SUPFAM" id="SSF48008">
    <property type="entry name" value="GntR ligand-binding domain-like"/>
    <property type="match status" value="1"/>
</dbReference>
<dbReference type="SMART" id="SM00895">
    <property type="entry name" value="FCD"/>
    <property type="match status" value="1"/>
</dbReference>
<name>A0A846RXJ0_9MICO</name>
<evidence type="ECO:0000256" key="2">
    <source>
        <dbReference type="ARBA" id="ARBA00023125"/>
    </source>
</evidence>
<proteinExistence type="predicted"/>
<evidence type="ECO:0000313" key="6">
    <source>
        <dbReference type="EMBL" id="NJC58539.1"/>
    </source>
</evidence>
<dbReference type="PANTHER" id="PTHR43537">
    <property type="entry name" value="TRANSCRIPTIONAL REGULATOR, GNTR FAMILY"/>
    <property type="match status" value="1"/>
</dbReference>
<dbReference type="Gene3D" id="1.20.120.530">
    <property type="entry name" value="GntR ligand-binding domain-like"/>
    <property type="match status" value="1"/>
</dbReference>
<dbReference type="Pfam" id="PF07729">
    <property type="entry name" value="FCD"/>
    <property type="match status" value="1"/>
</dbReference>
<keyword evidence="3" id="KW-0804">Transcription</keyword>
<dbReference type="Pfam" id="PF00392">
    <property type="entry name" value="GntR"/>
    <property type="match status" value="1"/>
</dbReference>
<evidence type="ECO:0000256" key="1">
    <source>
        <dbReference type="ARBA" id="ARBA00023015"/>
    </source>
</evidence>
<dbReference type="InterPro" id="IPR036388">
    <property type="entry name" value="WH-like_DNA-bd_sf"/>
</dbReference>
<feature type="compositionally biased region" description="Low complexity" evidence="4">
    <location>
        <begin position="233"/>
        <end position="246"/>
    </location>
</feature>
<dbReference type="InterPro" id="IPR011711">
    <property type="entry name" value="GntR_C"/>
</dbReference>
<dbReference type="SUPFAM" id="SSF46785">
    <property type="entry name" value="Winged helix' DNA-binding domain"/>
    <property type="match status" value="1"/>
</dbReference>
<dbReference type="Proteomes" id="UP000576792">
    <property type="component" value="Unassembled WGS sequence"/>
</dbReference>
<dbReference type="InterPro" id="IPR008920">
    <property type="entry name" value="TF_FadR/GntR_C"/>
</dbReference>
<sequence length="255" mass="28407">MESLAVKTADTDCGQTEANSLSKAETAYRWIRQRIADQTFEPGHKLVLAQIALELDTSVVPVREAIRRLEADGLVTFERNVGARVAMVDQSSYAQSMEAVAILEGAATAQALEFLGEDDLAEADAINERMRALLDDFDATEFTRLNHEFHAALFRRCPNERLHSLVAVEWDRLAHLRNSTFSFVPERARGSVDEHARIVALIRAAASAEEVERVVRSHRSATLASYREAQSKTTVTTETDSTVTTETIEREEDKS</sequence>
<dbReference type="PROSITE" id="PS50949">
    <property type="entry name" value="HTH_GNTR"/>
    <property type="match status" value="1"/>
</dbReference>
<keyword evidence="7" id="KW-1185">Reference proteome</keyword>
<accession>A0A846RXJ0</accession>
<dbReference type="InterPro" id="IPR000524">
    <property type="entry name" value="Tscrpt_reg_HTH_GntR"/>
</dbReference>
<comment type="caution">
    <text evidence="6">The sequence shown here is derived from an EMBL/GenBank/DDBJ whole genome shotgun (WGS) entry which is preliminary data.</text>
</comment>
<dbReference type="PANTHER" id="PTHR43537:SF5">
    <property type="entry name" value="UXU OPERON TRANSCRIPTIONAL REGULATOR"/>
    <property type="match status" value="1"/>
</dbReference>
<evidence type="ECO:0000259" key="5">
    <source>
        <dbReference type="PROSITE" id="PS50949"/>
    </source>
</evidence>
<dbReference type="CDD" id="cd07377">
    <property type="entry name" value="WHTH_GntR"/>
    <property type="match status" value="1"/>
</dbReference>
<feature type="region of interest" description="Disordered" evidence="4">
    <location>
        <begin position="228"/>
        <end position="255"/>
    </location>
</feature>
<dbReference type="GO" id="GO:0003700">
    <property type="term" value="F:DNA-binding transcription factor activity"/>
    <property type="evidence" value="ECO:0007669"/>
    <property type="project" value="InterPro"/>
</dbReference>
<dbReference type="RefSeq" id="WP_342449118.1">
    <property type="nucleotide sequence ID" value="NZ_BAAAPQ010000038.1"/>
</dbReference>
<dbReference type="EMBL" id="JAATJN010000001">
    <property type="protein sequence ID" value="NJC58539.1"/>
    <property type="molecule type" value="Genomic_DNA"/>
</dbReference>
<organism evidence="6 7">
    <name type="scientific">Brevibacterium marinum</name>
    <dbReference type="NCBI Taxonomy" id="418643"/>
    <lineage>
        <taxon>Bacteria</taxon>
        <taxon>Bacillati</taxon>
        <taxon>Actinomycetota</taxon>
        <taxon>Actinomycetes</taxon>
        <taxon>Micrococcales</taxon>
        <taxon>Brevibacteriaceae</taxon>
        <taxon>Brevibacterium</taxon>
    </lineage>
</organism>
<gene>
    <name evidence="6" type="ORF">BKA07_003574</name>
</gene>
<dbReference type="Gene3D" id="1.10.10.10">
    <property type="entry name" value="Winged helix-like DNA-binding domain superfamily/Winged helix DNA-binding domain"/>
    <property type="match status" value="1"/>
</dbReference>
<feature type="domain" description="HTH gntR-type" evidence="5">
    <location>
        <begin position="21"/>
        <end position="88"/>
    </location>
</feature>
<evidence type="ECO:0000313" key="7">
    <source>
        <dbReference type="Proteomes" id="UP000576792"/>
    </source>
</evidence>
<protein>
    <submittedName>
        <fullName evidence="6">DNA-binding GntR family transcriptional regulator</fullName>
    </submittedName>
</protein>
<dbReference type="GO" id="GO:0003677">
    <property type="term" value="F:DNA binding"/>
    <property type="evidence" value="ECO:0007669"/>
    <property type="project" value="UniProtKB-KW"/>
</dbReference>
<dbReference type="InterPro" id="IPR036390">
    <property type="entry name" value="WH_DNA-bd_sf"/>
</dbReference>
<evidence type="ECO:0000256" key="4">
    <source>
        <dbReference type="SAM" id="MobiDB-lite"/>
    </source>
</evidence>
<reference evidence="6 7" key="1">
    <citation type="submission" date="2020-03" db="EMBL/GenBank/DDBJ databases">
        <title>Sequencing the genomes of 1000 actinobacteria strains.</title>
        <authorList>
            <person name="Klenk H.-P."/>
        </authorList>
    </citation>
    <scope>NUCLEOTIDE SEQUENCE [LARGE SCALE GENOMIC DNA]</scope>
    <source>
        <strain evidence="6 7">DSM 18964</strain>
    </source>
</reference>
<evidence type="ECO:0000256" key="3">
    <source>
        <dbReference type="ARBA" id="ARBA00023163"/>
    </source>
</evidence>
<keyword evidence="1" id="KW-0805">Transcription regulation</keyword>
<dbReference type="AlphaFoldDB" id="A0A846RXJ0"/>